<dbReference type="AlphaFoldDB" id="A0A8E2F4A1"/>
<keyword evidence="3" id="KW-1185">Reference proteome</keyword>
<gene>
    <name evidence="2" type="ORF">AOQ84DRAFT_387595</name>
</gene>
<protein>
    <recommendedName>
        <fullName evidence="4">Myb-like domain-containing protein</fullName>
    </recommendedName>
</protein>
<proteinExistence type="predicted"/>
<feature type="compositionally biased region" description="Polar residues" evidence="1">
    <location>
        <begin position="9"/>
        <end position="19"/>
    </location>
</feature>
<evidence type="ECO:0000313" key="2">
    <source>
        <dbReference type="EMBL" id="OCL10315.1"/>
    </source>
</evidence>
<feature type="region of interest" description="Disordered" evidence="1">
    <location>
        <begin position="1"/>
        <end position="85"/>
    </location>
</feature>
<evidence type="ECO:0000313" key="3">
    <source>
        <dbReference type="Proteomes" id="UP000250140"/>
    </source>
</evidence>
<feature type="region of interest" description="Disordered" evidence="1">
    <location>
        <begin position="201"/>
        <end position="220"/>
    </location>
</feature>
<dbReference type="OrthoDB" id="5375264at2759"/>
<accession>A0A8E2F4A1</accession>
<sequence>MSEIVAEETISQQAEQYESATPEPVTPPINSEGDGGDAFPTPITPKTPRTPKTPKSGSKRSATNVEGENDASGKPKGSSKIATSVEELSVQDRLLLTMKDAGKSWSEIIAAWKNATGETPGKSTLPNRYARLKANITQMKPEDQDILLIAYRKVYEKFERDKWELIKRTMEEDGADNSYSAATIQKQYKKLSDKATITTATAAAASSSSVPSEADGEAAN</sequence>
<dbReference type="Proteomes" id="UP000250140">
    <property type="component" value="Unassembled WGS sequence"/>
</dbReference>
<organism evidence="2 3">
    <name type="scientific">Glonium stellatum</name>
    <dbReference type="NCBI Taxonomy" id="574774"/>
    <lineage>
        <taxon>Eukaryota</taxon>
        <taxon>Fungi</taxon>
        <taxon>Dikarya</taxon>
        <taxon>Ascomycota</taxon>
        <taxon>Pezizomycotina</taxon>
        <taxon>Dothideomycetes</taxon>
        <taxon>Pleosporomycetidae</taxon>
        <taxon>Gloniales</taxon>
        <taxon>Gloniaceae</taxon>
        <taxon>Glonium</taxon>
    </lineage>
</organism>
<reference evidence="2 3" key="1">
    <citation type="journal article" date="2016" name="Nat. Commun.">
        <title>Ectomycorrhizal ecology is imprinted in the genome of the dominant symbiotic fungus Cenococcum geophilum.</title>
        <authorList>
            <consortium name="DOE Joint Genome Institute"/>
            <person name="Peter M."/>
            <person name="Kohler A."/>
            <person name="Ohm R.A."/>
            <person name="Kuo A."/>
            <person name="Krutzmann J."/>
            <person name="Morin E."/>
            <person name="Arend M."/>
            <person name="Barry K.W."/>
            <person name="Binder M."/>
            <person name="Choi C."/>
            <person name="Clum A."/>
            <person name="Copeland A."/>
            <person name="Grisel N."/>
            <person name="Haridas S."/>
            <person name="Kipfer T."/>
            <person name="LaButti K."/>
            <person name="Lindquist E."/>
            <person name="Lipzen A."/>
            <person name="Maire R."/>
            <person name="Meier B."/>
            <person name="Mihaltcheva S."/>
            <person name="Molinier V."/>
            <person name="Murat C."/>
            <person name="Poggeler S."/>
            <person name="Quandt C.A."/>
            <person name="Sperisen C."/>
            <person name="Tritt A."/>
            <person name="Tisserant E."/>
            <person name="Crous P.W."/>
            <person name="Henrissat B."/>
            <person name="Nehls U."/>
            <person name="Egli S."/>
            <person name="Spatafora J.W."/>
            <person name="Grigoriev I.V."/>
            <person name="Martin F.M."/>
        </authorList>
    </citation>
    <scope>NUCLEOTIDE SEQUENCE [LARGE SCALE GENOMIC DNA]</scope>
    <source>
        <strain evidence="2 3">CBS 207.34</strain>
    </source>
</reference>
<evidence type="ECO:0008006" key="4">
    <source>
        <dbReference type="Google" id="ProtNLM"/>
    </source>
</evidence>
<evidence type="ECO:0000256" key="1">
    <source>
        <dbReference type="SAM" id="MobiDB-lite"/>
    </source>
</evidence>
<dbReference type="EMBL" id="KV749267">
    <property type="protein sequence ID" value="OCL10315.1"/>
    <property type="molecule type" value="Genomic_DNA"/>
</dbReference>
<name>A0A8E2F4A1_9PEZI</name>